<gene>
    <name evidence="2" type="ORF">PHYBLDRAFT_152561</name>
</gene>
<evidence type="ECO:0000313" key="3">
    <source>
        <dbReference type="Proteomes" id="UP000077315"/>
    </source>
</evidence>
<dbReference type="EMBL" id="KV441004">
    <property type="protein sequence ID" value="OAD66237.1"/>
    <property type="molecule type" value="Genomic_DNA"/>
</dbReference>
<dbReference type="GeneID" id="28993853"/>
<organism evidence="2 3">
    <name type="scientific">Phycomyces blakesleeanus (strain ATCC 8743b / DSM 1359 / FGSC 10004 / NBRC 33097 / NRRL 1555)</name>
    <dbReference type="NCBI Taxonomy" id="763407"/>
    <lineage>
        <taxon>Eukaryota</taxon>
        <taxon>Fungi</taxon>
        <taxon>Fungi incertae sedis</taxon>
        <taxon>Mucoromycota</taxon>
        <taxon>Mucoromycotina</taxon>
        <taxon>Mucoromycetes</taxon>
        <taxon>Mucorales</taxon>
        <taxon>Phycomycetaceae</taxon>
        <taxon>Phycomyces</taxon>
    </lineage>
</organism>
<sequence>MFSTPQPYNKKCYCAGCSQNELVYNFVARRTAQRHNKRGRLDAIRCESESSAQRNSMEVDVEPISTHQSRTTEEECGQTNLLAWEGTPVSDDENVSVTNKGIYNNKNNGDENKEDDNEDVVKVEVEEFVNEGWYCAMEERKI</sequence>
<feature type="region of interest" description="Disordered" evidence="1">
    <location>
        <begin position="47"/>
        <end position="118"/>
    </location>
</feature>
<dbReference type="Proteomes" id="UP000077315">
    <property type="component" value="Unassembled WGS sequence"/>
</dbReference>
<protein>
    <submittedName>
        <fullName evidence="2">Uncharacterized protein</fullName>
    </submittedName>
</protein>
<proteinExistence type="predicted"/>
<evidence type="ECO:0000313" key="2">
    <source>
        <dbReference type="EMBL" id="OAD66237.1"/>
    </source>
</evidence>
<keyword evidence="3" id="KW-1185">Reference proteome</keyword>
<dbReference type="RefSeq" id="XP_018284277.1">
    <property type="nucleotide sequence ID" value="XM_018432947.1"/>
</dbReference>
<name>A0A167JLA4_PHYB8</name>
<reference evidence="3" key="1">
    <citation type="submission" date="2015-06" db="EMBL/GenBank/DDBJ databases">
        <title>Expansion of signal transduction pathways in fungi by whole-genome duplication.</title>
        <authorList>
            <consortium name="DOE Joint Genome Institute"/>
            <person name="Corrochano L.M."/>
            <person name="Kuo A."/>
            <person name="Marcet-Houben M."/>
            <person name="Polaino S."/>
            <person name="Salamov A."/>
            <person name="Villalobos J.M."/>
            <person name="Alvarez M.I."/>
            <person name="Avalos J."/>
            <person name="Benito E.P."/>
            <person name="Benoit I."/>
            <person name="Burger G."/>
            <person name="Camino L.P."/>
            <person name="Canovas D."/>
            <person name="Cerda-Olmedo E."/>
            <person name="Cheng J.-F."/>
            <person name="Dominguez A."/>
            <person name="Elias M."/>
            <person name="Eslava A.P."/>
            <person name="Glaser F."/>
            <person name="Grimwood J."/>
            <person name="Gutierrez G."/>
            <person name="Heitman J."/>
            <person name="Henrissat B."/>
            <person name="Iturriaga E.A."/>
            <person name="Lang B.F."/>
            <person name="Lavin J.L."/>
            <person name="Lee S."/>
            <person name="Li W."/>
            <person name="Lindquist E."/>
            <person name="Lopez-Garcia S."/>
            <person name="Luque E.M."/>
            <person name="Marcos A.T."/>
            <person name="Martin J."/>
            <person name="McCluskey K."/>
            <person name="Medina H.R."/>
            <person name="Miralles-Duran A."/>
            <person name="Miyazaki A."/>
            <person name="Munoz-Torres E."/>
            <person name="Oguiza J.A."/>
            <person name="Ohm R."/>
            <person name="Olmedo M."/>
            <person name="Orejas M."/>
            <person name="Ortiz-Castellanos L."/>
            <person name="Pisabarro A.G."/>
            <person name="Rodriguez-Romero J."/>
            <person name="Ruiz-Herrera J."/>
            <person name="Ruiz-Vazquez R."/>
            <person name="Sanz C."/>
            <person name="Schackwitz W."/>
            <person name="Schmutz J."/>
            <person name="Shahriari M."/>
            <person name="Shelest E."/>
            <person name="Silva-Franco F."/>
            <person name="Soanes D."/>
            <person name="Syed K."/>
            <person name="Tagua V.G."/>
            <person name="Talbot N.J."/>
            <person name="Thon M."/>
            <person name="De vries R.P."/>
            <person name="Wiebenga A."/>
            <person name="Yadav J.S."/>
            <person name="Braun E.L."/>
            <person name="Baker S."/>
            <person name="Garre V."/>
            <person name="Horwitz B."/>
            <person name="Torres-Martinez S."/>
            <person name="Idnurm A."/>
            <person name="Herrera-Estrella A."/>
            <person name="Gabaldon T."/>
            <person name="Grigoriev I.V."/>
        </authorList>
    </citation>
    <scope>NUCLEOTIDE SEQUENCE [LARGE SCALE GENOMIC DNA]</scope>
    <source>
        <strain evidence="3">NRRL 1555(-)</strain>
    </source>
</reference>
<dbReference type="AlphaFoldDB" id="A0A167JLA4"/>
<dbReference type="VEuPathDB" id="FungiDB:PHYBLDRAFT_152561"/>
<evidence type="ECO:0000256" key="1">
    <source>
        <dbReference type="SAM" id="MobiDB-lite"/>
    </source>
</evidence>
<dbReference type="InParanoid" id="A0A167JLA4"/>
<accession>A0A167JLA4</accession>